<comment type="caution">
    <text evidence="1">The sequence shown here is derived from an EMBL/GenBank/DDBJ whole genome shotgun (WGS) entry which is preliminary data.</text>
</comment>
<organism evidence="1 2">
    <name type="scientific">Microbulbifer flavimaris</name>
    <dbReference type="NCBI Taxonomy" id="1781068"/>
    <lineage>
        <taxon>Bacteria</taxon>
        <taxon>Pseudomonadati</taxon>
        <taxon>Pseudomonadota</taxon>
        <taxon>Gammaproteobacteria</taxon>
        <taxon>Cellvibrionales</taxon>
        <taxon>Microbulbiferaceae</taxon>
        <taxon>Microbulbifer</taxon>
    </lineage>
</organism>
<evidence type="ECO:0000313" key="1">
    <source>
        <dbReference type="EMBL" id="PCO04046.1"/>
    </source>
</evidence>
<dbReference type="EMBL" id="LRFG02000017">
    <property type="protein sequence ID" value="PCO04046.1"/>
    <property type="molecule type" value="Genomic_DNA"/>
</dbReference>
<feature type="non-terminal residue" evidence="1">
    <location>
        <position position="1"/>
    </location>
</feature>
<reference evidence="1" key="1">
    <citation type="submission" date="2017-08" db="EMBL/GenBank/DDBJ databases">
        <title>Microbulbifer marisrubri sp. nov., a halophilic alphaproteobacterium isolated from marine sediment of the Yellow Sea, China.</title>
        <authorList>
            <person name="Zhang G."/>
            <person name="Xiong Q."/>
        </authorList>
    </citation>
    <scope>NUCLEOTIDE SEQUENCE [LARGE SCALE GENOMIC DNA]</scope>
    <source>
        <strain evidence="1">WRN-8</strain>
    </source>
</reference>
<sequence length="56" mass="5906">LAGASMVAIGTAIAKDPLLVKKVAKGVERYMKRHGYAAVDEMTGRLTLNTDTVLCG</sequence>
<dbReference type="Gene3D" id="3.20.20.70">
    <property type="entry name" value="Aldolase class I"/>
    <property type="match status" value="1"/>
</dbReference>
<gene>
    <name evidence="1" type="ORF">AWR36_015965</name>
</gene>
<keyword evidence="2" id="KW-1185">Reference proteome</keyword>
<name>A0ABX4HVL9_9GAMM</name>
<accession>A0ABX4HVL9</accession>
<evidence type="ECO:0000313" key="2">
    <source>
        <dbReference type="Proteomes" id="UP000218427"/>
    </source>
</evidence>
<dbReference type="InterPro" id="IPR013785">
    <property type="entry name" value="Aldolase_TIM"/>
</dbReference>
<dbReference type="Proteomes" id="UP000218427">
    <property type="component" value="Unassembled WGS sequence"/>
</dbReference>
<protein>
    <submittedName>
        <fullName evidence="1">Dihydroorotate dehydrogenase</fullName>
    </submittedName>
</protein>
<dbReference type="SUPFAM" id="SSF51395">
    <property type="entry name" value="FMN-linked oxidoreductases"/>
    <property type="match status" value="1"/>
</dbReference>
<proteinExistence type="predicted"/>